<organism evidence="3 4">
    <name type="scientific">Fodinicola feengrottensis</name>
    <dbReference type="NCBI Taxonomy" id="435914"/>
    <lineage>
        <taxon>Bacteria</taxon>
        <taxon>Bacillati</taxon>
        <taxon>Actinomycetota</taxon>
        <taxon>Actinomycetes</taxon>
        <taxon>Mycobacteriales</taxon>
        <taxon>Fodinicola</taxon>
    </lineage>
</organism>
<dbReference type="SUPFAM" id="SSF49879">
    <property type="entry name" value="SMAD/FHA domain"/>
    <property type="match status" value="1"/>
</dbReference>
<evidence type="ECO:0000256" key="1">
    <source>
        <dbReference type="ARBA" id="ARBA00022553"/>
    </source>
</evidence>
<reference evidence="4" key="1">
    <citation type="journal article" date="2019" name="Int. J. Syst. Evol. Microbiol.">
        <title>The Global Catalogue of Microorganisms (GCM) 10K type strain sequencing project: providing services to taxonomists for standard genome sequencing and annotation.</title>
        <authorList>
            <consortium name="The Broad Institute Genomics Platform"/>
            <consortium name="The Broad Institute Genome Sequencing Center for Infectious Disease"/>
            <person name="Wu L."/>
            <person name="Ma J."/>
        </authorList>
    </citation>
    <scope>NUCLEOTIDE SEQUENCE [LARGE SCALE GENOMIC DNA]</scope>
    <source>
        <strain evidence="4">JCM 14718</strain>
    </source>
</reference>
<dbReference type="Proteomes" id="UP001500618">
    <property type="component" value="Unassembled WGS sequence"/>
</dbReference>
<evidence type="ECO:0000259" key="2">
    <source>
        <dbReference type="PROSITE" id="PS50006"/>
    </source>
</evidence>
<proteinExistence type="predicted"/>
<name>A0ABP4V0G5_9ACTN</name>
<gene>
    <name evidence="3" type="ORF">GCM10009765_75380</name>
</gene>
<sequence length="94" mass="10073">MDLPAGVAVLPAGELPPAPAGTLFVLGAYGGMRVAPTARFRLVFGRNEPYVHVSVGVDDPYVSREQGHISRIGSQWILRNVGRVPIRLPGSRLV</sequence>
<comment type="caution">
    <text evidence="3">The sequence shown here is derived from an EMBL/GenBank/DDBJ whole genome shotgun (WGS) entry which is preliminary data.</text>
</comment>
<dbReference type="RefSeq" id="WP_344314849.1">
    <property type="nucleotide sequence ID" value="NZ_BAAANY010000040.1"/>
</dbReference>
<dbReference type="PROSITE" id="PS50006">
    <property type="entry name" value="FHA_DOMAIN"/>
    <property type="match status" value="1"/>
</dbReference>
<dbReference type="EMBL" id="BAAANY010000040">
    <property type="protein sequence ID" value="GAA1715479.1"/>
    <property type="molecule type" value="Genomic_DNA"/>
</dbReference>
<feature type="domain" description="FHA" evidence="2">
    <location>
        <begin position="42"/>
        <end position="93"/>
    </location>
</feature>
<dbReference type="InterPro" id="IPR000253">
    <property type="entry name" value="FHA_dom"/>
</dbReference>
<dbReference type="InterPro" id="IPR008984">
    <property type="entry name" value="SMAD_FHA_dom_sf"/>
</dbReference>
<evidence type="ECO:0000313" key="3">
    <source>
        <dbReference type="EMBL" id="GAA1715479.1"/>
    </source>
</evidence>
<accession>A0ABP4V0G5</accession>
<evidence type="ECO:0000313" key="4">
    <source>
        <dbReference type="Proteomes" id="UP001500618"/>
    </source>
</evidence>
<keyword evidence="4" id="KW-1185">Reference proteome</keyword>
<keyword evidence="1" id="KW-0597">Phosphoprotein</keyword>
<protein>
    <recommendedName>
        <fullName evidence="2">FHA domain-containing protein</fullName>
    </recommendedName>
</protein>